<name>A0ABQ1H934_9GAMM</name>
<dbReference type="EMBL" id="BMFZ01000022">
    <property type="protein sequence ID" value="GGA62963.1"/>
    <property type="molecule type" value="Genomic_DNA"/>
</dbReference>
<comment type="caution">
    <text evidence="1">The sequence shown here is derived from an EMBL/GenBank/DDBJ whole genome shotgun (WGS) entry which is preliminary data.</text>
</comment>
<reference evidence="2" key="1">
    <citation type="journal article" date="2019" name="Int. J. Syst. Evol. Microbiol.">
        <title>The Global Catalogue of Microorganisms (GCM) 10K type strain sequencing project: providing services to taxonomists for standard genome sequencing and annotation.</title>
        <authorList>
            <consortium name="The Broad Institute Genomics Platform"/>
            <consortium name="The Broad Institute Genome Sequencing Center for Infectious Disease"/>
            <person name="Wu L."/>
            <person name="Ma J."/>
        </authorList>
    </citation>
    <scope>NUCLEOTIDE SEQUENCE [LARGE SCALE GENOMIC DNA]</scope>
    <source>
        <strain evidence="2">CGMCC 1.12806</strain>
    </source>
</reference>
<protein>
    <submittedName>
        <fullName evidence="1">Uncharacterized protein</fullName>
    </submittedName>
</protein>
<sequence>MTFRRTNPGKKIPAKYRRDATIEVNTGGHYEIFRKVKTGTGLPANGGGFVGLADAEQLLF</sequence>
<gene>
    <name evidence="1" type="ORF">GCM10011328_42650</name>
</gene>
<proteinExistence type="predicted"/>
<keyword evidence="2" id="KW-1185">Reference proteome</keyword>
<accession>A0ABQ1H934</accession>
<organism evidence="1 2">
    <name type="scientific">Hafnia psychrotolerans</name>
    <dbReference type="NCBI Taxonomy" id="1477018"/>
    <lineage>
        <taxon>Bacteria</taxon>
        <taxon>Pseudomonadati</taxon>
        <taxon>Pseudomonadota</taxon>
        <taxon>Gammaproteobacteria</taxon>
        <taxon>Enterobacterales</taxon>
        <taxon>Hafniaceae</taxon>
        <taxon>Hafnia</taxon>
    </lineage>
</organism>
<evidence type="ECO:0000313" key="1">
    <source>
        <dbReference type="EMBL" id="GGA62963.1"/>
    </source>
</evidence>
<evidence type="ECO:0000313" key="2">
    <source>
        <dbReference type="Proteomes" id="UP000627464"/>
    </source>
</evidence>
<dbReference type="Proteomes" id="UP000627464">
    <property type="component" value="Unassembled WGS sequence"/>
</dbReference>